<dbReference type="KEGG" id="xyk:GT347_00905"/>
<organism evidence="2 3">
    <name type="scientific">Xylophilus rhododendri</name>
    <dbReference type="NCBI Taxonomy" id="2697032"/>
    <lineage>
        <taxon>Bacteria</taxon>
        <taxon>Pseudomonadati</taxon>
        <taxon>Pseudomonadota</taxon>
        <taxon>Betaproteobacteria</taxon>
        <taxon>Burkholderiales</taxon>
        <taxon>Xylophilus</taxon>
    </lineage>
</organism>
<dbReference type="RefSeq" id="WP_160550192.1">
    <property type="nucleotide sequence ID" value="NZ_CP047650.1"/>
</dbReference>
<sequence>MHPVLAGLLAQPQPGALCPLPRLHIGDLPRSAVASRIEKLWHLRDGRTFRDEARHFSVPRLVSFIEEQIDGMELTMALEQSLGLIQVFGRRSTSDAHFCELLRVLAPHAIPALSRYQPDQSATDLHCMHEANARILIRLPELPPELSQAWRTACAPVWRRIRWAERLFDSASSDQPIYLETLERVLQAVQRAQPELAQEMLCHIAAGMRCQPADPLPPEGKTMHHSRLMRFIAGLPSCAGANEVLRELMRLSGHGADTDWLSDPARREDDLTGIAAAFTRIIPRDMSTDESDSSQDSLEPGELQDPADGRCRGQSGGSYVVHLEGMPLNVVRRAASQAMSQFDQRSQGQKLVFVLGEGHGRPERAAIRRLARRNALQQYREQRQLLKFVRKPS</sequence>
<protein>
    <submittedName>
        <fullName evidence="2">Uncharacterized protein</fullName>
    </submittedName>
</protein>
<dbReference type="EMBL" id="CP047650">
    <property type="protein sequence ID" value="QHI96674.1"/>
    <property type="molecule type" value="Genomic_DNA"/>
</dbReference>
<feature type="region of interest" description="Disordered" evidence="1">
    <location>
        <begin position="282"/>
        <end position="316"/>
    </location>
</feature>
<evidence type="ECO:0000313" key="2">
    <source>
        <dbReference type="EMBL" id="QHI96674.1"/>
    </source>
</evidence>
<dbReference type="AlphaFoldDB" id="A0A857IYN4"/>
<evidence type="ECO:0000256" key="1">
    <source>
        <dbReference type="SAM" id="MobiDB-lite"/>
    </source>
</evidence>
<gene>
    <name evidence="2" type="ORF">GT347_00905</name>
</gene>
<keyword evidence="3" id="KW-1185">Reference proteome</keyword>
<dbReference type="Proteomes" id="UP000464787">
    <property type="component" value="Chromosome"/>
</dbReference>
<evidence type="ECO:0000313" key="3">
    <source>
        <dbReference type="Proteomes" id="UP000464787"/>
    </source>
</evidence>
<reference evidence="2 3" key="1">
    <citation type="submission" date="2020-01" db="EMBL/GenBank/DDBJ databases">
        <title>Genome sequencing of strain KACC 21265.</title>
        <authorList>
            <person name="Heo J."/>
            <person name="Kim S.-J."/>
            <person name="Kim J.-S."/>
            <person name="Hong S.-B."/>
            <person name="Kwon S.-W."/>
        </authorList>
    </citation>
    <scope>NUCLEOTIDE SEQUENCE [LARGE SCALE GENOMIC DNA]</scope>
    <source>
        <strain evidence="2 3">KACC 21265</strain>
    </source>
</reference>
<name>A0A857IYN4_9BURK</name>
<accession>A0A857IYN4</accession>
<proteinExistence type="predicted"/>